<evidence type="ECO:0000256" key="5">
    <source>
        <dbReference type="ARBA" id="ARBA00022989"/>
    </source>
</evidence>
<dbReference type="NCBIfam" id="TIGR00797">
    <property type="entry name" value="matE"/>
    <property type="match status" value="1"/>
</dbReference>
<dbReference type="Proteomes" id="UP000659630">
    <property type="component" value="Unassembled WGS sequence"/>
</dbReference>
<evidence type="ECO:0000256" key="1">
    <source>
        <dbReference type="ARBA" id="ARBA00004651"/>
    </source>
</evidence>
<feature type="transmembrane region" description="Helical" evidence="7">
    <location>
        <begin position="266"/>
        <end position="286"/>
    </location>
</feature>
<gene>
    <name evidence="8" type="ORF">H8S23_04350</name>
</gene>
<dbReference type="AlphaFoldDB" id="A0A923I5K7"/>
<comment type="subcellular location">
    <subcellularLocation>
        <location evidence="1">Cell membrane</location>
        <topology evidence="1">Multi-pass membrane protein</topology>
    </subcellularLocation>
</comment>
<evidence type="ECO:0000256" key="7">
    <source>
        <dbReference type="SAM" id="Phobius"/>
    </source>
</evidence>
<keyword evidence="5 7" id="KW-1133">Transmembrane helix</keyword>
<dbReference type="PANTHER" id="PTHR43549">
    <property type="entry name" value="MULTIDRUG RESISTANCE PROTEIN YPNP-RELATED"/>
    <property type="match status" value="1"/>
</dbReference>
<evidence type="ECO:0000256" key="3">
    <source>
        <dbReference type="ARBA" id="ARBA00022475"/>
    </source>
</evidence>
<feature type="transmembrane region" description="Helical" evidence="7">
    <location>
        <begin position="365"/>
        <end position="383"/>
    </location>
</feature>
<keyword evidence="2" id="KW-0813">Transport</keyword>
<feature type="transmembrane region" description="Helical" evidence="7">
    <location>
        <begin position="424"/>
        <end position="446"/>
    </location>
</feature>
<dbReference type="InterPro" id="IPR048279">
    <property type="entry name" value="MdtK-like"/>
</dbReference>
<feature type="transmembrane region" description="Helical" evidence="7">
    <location>
        <begin position="395"/>
        <end position="418"/>
    </location>
</feature>
<sequence>MESMIKKRGVGADLTGGPIFKTLVLFAIPIILTNLIQQLYGMVDLMVIGQFVGSTGTVGVSTGGEMADLVTPVAMGFSTAGQIFIAQLAGAHDDRRIKDTVGTLLTFMLGLSFVLALAGIFFCKPILQLLNCPAEALSQAEAYMIITVLGFPFIFGYNAICGVLRGMGESKRPLLFIIVAATVNIVFDLVLVVGFDLQAAGTAIATTLSQLGSFLAALIYLYKCREKFDFVPTLSYFKVRRDILWILIKLGIPQVVRSMLVRFSLLWINANINAYGLVVSATNSVGNKIQKFAEVFMQGVDTASAAMIGQNLGAKKPERAQKVTWATLALTMSCAVVVSLLCVTVPGSIFGIFTADEAVRELGVVYLHIMVIHFFSSAFVGAFQAMVTGCGFVSLGFAIGILDGVVCKIGLSLVFVNLMGMGYVGYFLGIGCSRILPGLLCFAYFLSGRWRTRKLLSERE</sequence>
<dbReference type="PIRSF" id="PIRSF006603">
    <property type="entry name" value="DinF"/>
    <property type="match status" value="1"/>
</dbReference>
<dbReference type="GO" id="GO:0005886">
    <property type="term" value="C:plasma membrane"/>
    <property type="evidence" value="ECO:0007669"/>
    <property type="project" value="UniProtKB-SubCell"/>
</dbReference>
<reference evidence="8" key="1">
    <citation type="submission" date="2020-08" db="EMBL/GenBank/DDBJ databases">
        <title>Genome public.</title>
        <authorList>
            <person name="Liu C."/>
            <person name="Sun Q."/>
        </authorList>
    </citation>
    <scope>NUCLEOTIDE SEQUENCE</scope>
    <source>
        <strain evidence="8">BX8</strain>
    </source>
</reference>
<keyword evidence="4 7" id="KW-0812">Transmembrane</keyword>
<accession>A0A923I5K7</accession>
<evidence type="ECO:0000313" key="8">
    <source>
        <dbReference type="EMBL" id="MBC5580728.1"/>
    </source>
</evidence>
<name>A0A923I5K7_9FIRM</name>
<feature type="transmembrane region" description="Helical" evidence="7">
    <location>
        <begin position="69"/>
        <end position="89"/>
    </location>
</feature>
<dbReference type="InterPro" id="IPR002528">
    <property type="entry name" value="MATE_fam"/>
</dbReference>
<keyword evidence="6 7" id="KW-0472">Membrane</keyword>
<dbReference type="EMBL" id="JACONZ010000001">
    <property type="protein sequence ID" value="MBC5580728.1"/>
    <property type="molecule type" value="Genomic_DNA"/>
</dbReference>
<keyword evidence="9" id="KW-1185">Reference proteome</keyword>
<feature type="transmembrane region" description="Helical" evidence="7">
    <location>
        <begin position="142"/>
        <end position="161"/>
    </location>
</feature>
<keyword evidence="3" id="KW-1003">Cell membrane</keyword>
<evidence type="ECO:0000256" key="2">
    <source>
        <dbReference type="ARBA" id="ARBA00022448"/>
    </source>
</evidence>
<dbReference type="RefSeq" id="WP_186887060.1">
    <property type="nucleotide sequence ID" value="NZ_JACONZ010000001.1"/>
</dbReference>
<feature type="transmembrane region" description="Helical" evidence="7">
    <location>
        <begin position="173"/>
        <end position="193"/>
    </location>
</feature>
<organism evidence="8 9">
    <name type="scientific">Anaerofilum hominis</name>
    <dbReference type="NCBI Taxonomy" id="2763016"/>
    <lineage>
        <taxon>Bacteria</taxon>
        <taxon>Bacillati</taxon>
        <taxon>Bacillota</taxon>
        <taxon>Clostridia</taxon>
        <taxon>Eubacteriales</taxon>
        <taxon>Oscillospiraceae</taxon>
        <taxon>Anaerofilum</taxon>
    </lineage>
</organism>
<feature type="transmembrane region" description="Helical" evidence="7">
    <location>
        <begin position="325"/>
        <end position="353"/>
    </location>
</feature>
<dbReference type="InterPro" id="IPR052031">
    <property type="entry name" value="Membrane_Transporter-Flippase"/>
</dbReference>
<evidence type="ECO:0000313" key="9">
    <source>
        <dbReference type="Proteomes" id="UP000659630"/>
    </source>
</evidence>
<feature type="transmembrane region" description="Helical" evidence="7">
    <location>
        <begin position="199"/>
        <end position="222"/>
    </location>
</feature>
<feature type="transmembrane region" description="Helical" evidence="7">
    <location>
        <begin position="101"/>
        <end position="122"/>
    </location>
</feature>
<dbReference type="GO" id="GO:0042910">
    <property type="term" value="F:xenobiotic transmembrane transporter activity"/>
    <property type="evidence" value="ECO:0007669"/>
    <property type="project" value="InterPro"/>
</dbReference>
<protein>
    <submittedName>
        <fullName evidence="8">MATE family efflux transporter</fullName>
    </submittedName>
</protein>
<comment type="caution">
    <text evidence="8">The sequence shown here is derived from an EMBL/GenBank/DDBJ whole genome shotgun (WGS) entry which is preliminary data.</text>
</comment>
<dbReference type="CDD" id="cd13138">
    <property type="entry name" value="MATE_yoeA_like"/>
    <property type="match status" value="1"/>
</dbReference>
<dbReference type="PANTHER" id="PTHR43549:SF3">
    <property type="entry name" value="MULTIDRUG RESISTANCE PROTEIN YPNP-RELATED"/>
    <property type="match status" value="1"/>
</dbReference>
<dbReference type="GO" id="GO:0015297">
    <property type="term" value="F:antiporter activity"/>
    <property type="evidence" value="ECO:0007669"/>
    <property type="project" value="InterPro"/>
</dbReference>
<proteinExistence type="predicted"/>
<evidence type="ECO:0000256" key="6">
    <source>
        <dbReference type="ARBA" id="ARBA00023136"/>
    </source>
</evidence>
<feature type="transmembrane region" description="Helical" evidence="7">
    <location>
        <begin position="243"/>
        <end position="260"/>
    </location>
</feature>
<evidence type="ECO:0000256" key="4">
    <source>
        <dbReference type="ARBA" id="ARBA00022692"/>
    </source>
</evidence>
<dbReference type="Pfam" id="PF01554">
    <property type="entry name" value="MatE"/>
    <property type="match status" value="2"/>
</dbReference>
<feature type="transmembrane region" description="Helical" evidence="7">
    <location>
        <begin position="20"/>
        <end position="40"/>
    </location>
</feature>